<name>A0A2T4A2K1_TRIHA</name>
<gene>
    <name evidence="2" type="ORF">M431DRAFT_239101</name>
</gene>
<evidence type="ECO:0000256" key="1">
    <source>
        <dbReference type="SAM" id="SignalP"/>
    </source>
</evidence>
<feature type="signal peptide" evidence="1">
    <location>
        <begin position="1"/>
        <end position="25"/>
    </location>
</feature>
<protein>
    <submittedName>
        <fullName evidence="2">Uncharacterized protein</fullName>
    </submittedName>
</protein>
<evidence type="ECO:0000313" key="3">
    <source>
        <dbReference type="Proteomes" id="UP000241690"/>
    </source>
</evidence>
<dbReference type="EMBL" id="KZ679686">
    <property type="protein sequence ID" value="PTB51290.1"/>
    <property type="molecule type" value="Genomic_DNA"/>
</dbReference>
<feature type="chain" id="PRO_5015548731" evidence="1">
    <location>
        <begin position="26"/>
        <end position="84"/>
    </location>
</feature>
<dbReference type="RefSeq" id="XP_024770967.1">
    <property type="nucleotide sequence ID" value="XM_024913700.1"/>
</dbReference>
<keyword evidence="3" id="KW-1185">Reference proteome</keyword>
<evidence type="ECO:0000313" key="2">
    <source>
        <dbReference type="EMBL" id="PTB51290.1"/>
    </source>
</evidence>
<organism evidence="2 3">
    <name type="scientific">Trichoderma harzianum CBS 226.95</name>
    <dbReference type="NCBI Taxonomy" id="983964"/>
    <lineage>
        <taxon>Eukaryota</taxon>
        <taxon>Fungi</taxon>
        <taxon>Dikarya</taxon>
        <taxon>Ascomycota</taxon>
        <taxon>Pezizomycotina</taxon>
        <taxon>Sordariomycetes</taxon>
        <taxon>Hypocreomycetidae</taxon>
        <taxon>Hypocreales</taxon>
        <taxon>Hypocreaceae</taxon>
        <taxon>Trichoderma</taxon>
    </lineage>
</organism>
<reference evidence="2 3" key="1">
    <citation type="submission" date="2016-07" db="EMBL/GenBank/DDBJ databases">
        <title>Multiple horizontal gene transfer events from other fungi enriched the ability of initially mycotrophic Trichoderma (Ascomycota) to feed on dead plant biomass.</title>
        <authorList>
            <consortium name="DOE Joint Genome Institute"/>
            <person name="Aerts A."/>
            <person name="Atanasova L."/>
            <person name="Chenthamara K."/>
            <person name="Zhang J."/>
            <person name="Grujic M."/>
            <person name="Henrissat B."/>
            <person name="Kuo A."/>
            <person name="Salamov A."/>
            <person name="Lipzen A."/>
            <person name="Labutti K."/>
            <person name="Barry K."/>
            <person name="Miao Y."/>
            <person name="Rahimi M.J."/>
            <person name="Shen Q."/>
            <person name="Grigoriev I.V."/>
            <person name="Kubicek C.P."/>
            <person name="Druzhinina I.S."/>
        </authorList>
    </citation>
    <scope>NUCLEOTIDE SEQUENCE [LARGE SCALE GENOMIC DNA]</scope>
    <source>
        <strain evidence="2 3">CBS 226.95</strain>
    </source>
</reference>
<dbReference type="GeneID" id="36622263"/>
<dbReference type="AlphaFoldDB" id="A0A2T4A2K1"/>
<proteinExistence type="predicted"/>
<sequence>MKNATFKILGSLLVVSKFVSVILLSQQLTLNSMGNPFLSNEAHSESEGSYIKTFYEEVKELKYMSGGHGKLLPGPQAQMDKLDL</sequence>
<dbReference type="Proteomes" id="UP000241690">
    <property type="component" value="Unassembled WGS sequence"/>
</dbReference>
<accession>A0A2T4A2K1</accession>
<keyword evidence="1" id="KW-0732">Signal</keyword>